<feature type="domain" description="EF-hand" evidence="2">
    <location>
        <begin position="113"/>
        <end position="137"/>
    </location>
</feature>
<dbReference type="SUPFAM" id="SSF47473">
    <property type="entry name" value="EF-hand"/>
    <property type="match status" value="1"/>
</dbReference>
<evidence type="ECO:0000259" key="2">
    <source>
        <dbReference type="PROSITE" id="PS50222"/>
    </source>
</evidence>
<dbReference type="SMART" id="SM00054">
    <property type="entry name" value="EFh"/>
    <property type="match status" value="2"/>
</dbReference>
<keyword evidence="1" id="KW-0106">Calcium</keyword>
<dbReference type="CDD" id="cd00051">
    <property type="entry name" value="EFh"/>
    <property type="match status" value="1"/>
</dbReference>
<dbReference type="InterPro" id="IPR018247">
    <property type="entry name" value="EF_Hand_1_Ca_BS"/>
</dbReference>
<dbReference type="Pfam" id="PF13202">
    <property type="entry name" value="EF-hand_5"/>
    <property type="match status" value="2"/>
</dbReference>
<accession>A0A9Q0NB31</accession>
<dbReference type="EMBL" id="WJQU01000001">
    <property type="protein sequence ID" value="KAJ6646341.1"/>
    <property type="molecule type" value="Genomic_DNA"/>
</dbReference>
<reference evidence="3" key="1">
    <citation type="submission" date="2022-07" db="EMBL/GenBank/DDBJ databases">
        <authorList>
            <person name="Trinca V."/>
            <person name="Uliana J.V.C."/>
            <person name="Torres T.T."/>
            <person name="Ward R.J."/>
            <person name="Monesi N."/>
        </authorList>
    </citation>
    <scope>NUCLEOTIDE SEQUENCE</scope>
    <source>
        <strain evidence="3">HSMRA1968</strain>
        <tissue evidence="3">Whole embryos</tissue>
    </source>
</reference>
<feature type="domain" description="EF-hand" evidence="2">
    <location>
        <begin position="141"/>
        <end position="176"/>
    </location>
</feature>
<dbReference type="Gene3D" id="1.10.238.10">
    <property type="entry name" value="EF-hand"/>
    <property type="match status" value="1"/>
</dbReference>
<sequence length="329" mass="38395">MILSVVRKVNLASQWKILSQASKNFSSSTGYTQEEIEQFRKVFRTQPSYEESIASKEVIQFCRDIKFPKPEETYKKYVEYWEACGERAELTQIMKYIQNSHNSCLLMNEYLLLFDRNNDGFISEEEFRFGMETLRVHDPRVKDISYEDFLKQADTNKDGKISVAECREWLFKNNVHSYSESITKEAAAQEYYVPSIIAVIIQDCNFFMQMEKCYITSRLHKENHYLEKGNQGNLLDDALECFVLESVSLPETLIATRTNIELHVLWCVILCRAHGAKAIHFENKTKFLGIVHPSAYFMLLMGFPNQKTFLINTISGVLYRCLCTIYVIK</sequence>
<dbReference type="Proteomes" id="UP001151699">
    <property type="component" value="Chromosome A"/>
</dbReference>
<evidence type="ECO:0000313" key="4">
    <source>
        <dbReference type="Proteomes" id="UP001151699"/>
    </source>
</evidence>
<evidence type="ECO:0000256" key="1">
    <source>
        <dbReference type="ARBA" id="ARBA00022837"/>
    </source>
</evidence>
<protein>
    <recommendedName>
        <fullName evidence="2">EF-hand domain-containing protein</fullName>
    </recommendedName>
</protein>
<keyword evidence="4" id="KW-1185">Reference proteome</keyword>
<name>A0A9Q0NB31_9DIPT</name>
<proteinExistence type="predicted"/>
<dbReference type="AlphaFoldDB" id="A0A9Q0NB31"/>
<dbReference type="InterPro" id="IPR002048">
    <property type="entry name" value="EF_hand_dom"/>
</dbReference>
<gene>
    <name evidence="3" type="ORF">Bhyg_01552</name>
</gene>
<dbReference type="PROSITE" id="PS00018">
    <property type="entry name" value="EF_HAND_1"/>
    <property type="match status" value="1"/>
</dbReference>
<dbReference type="InterPro" id="IPR011992">
    <property type="entry name" value="EF-hand-dom_pair"/>
</dbReference>
<comment type="caution">
    <text evidence="3">The sequence shown here is derived from an EMBL/GenBank/DDBJ whole genome shotgun (WGS) entry which is preliminary data.</text>
</comment>
<dbReference type="OrthoDB" id="26525at2759"/>
<evidence type="ECO:0000313" key="3">
    <source>
        <dbReference type="EMBL" id="KAJ6646341.1"/>
    </source>
</evidence>
<dbReference type="GO" id="GO:0005509">
    <property type="term" value="F:calcium ion binding"/>
    <property type="evidence" value="ECO:0007669"/>
    <property type="project" value="InterPro"/>
</dbReference>
<organism evidence="3 4">
    <name type="scientific">Pseudolycoriella hygida</name>
    <dbReference type="NCBI Taxonomy" id="35572"/>
    <lineage>
        <taxon>Eukaryota</taxon>
        <taxon>Metazoa</taxon>
        <taxon>Ecdysozoa</taxon>
        <taxon>Arthropoda</taxon>
        <taxon>Hexapoda</taxon>
        <taxon>Insecta</taxon>
        <taxon>Pterygota</taxon>
        <taxon>Neoptera</taxon>
        <taxon>Endopterygota</taxon>
        <taxon>Diptera</taxon>
        <taxon>Nematocera</taxon>
        <taxon>Sciaroidea</taxon>
        <taxon>Sciaridae</taxon>
        <taxon>Pseudolycoriella</taxon>
    </lineage>
</organism>
<dbReference type="PROSITE" id="PS50222">
    <property type="entry name" value="EF_HAND_2"/>
    <property type="match status" value="2"/>
</dbReference>